<organism evidence="2 3">
    <name type="scientific">Popillia japonica</name>
    <name type="common">Japanese beetle</name>
    <dbReference type="NCBI Taxonomy" id="7064"/>
    <lineage>
        <taxon>Eukaryota</taxon>
        <taxon>Metazoa</taxon>
        <taxon>Ecdysozoa</taxon>
        <taxon>Arthropoda</taxon>
        <taxon>Hexapoda</taxon>
        <taxon>Insecta</taxon>
        <taxon>Pterygota</taxon>
        <taxon>Neoptera</taxon>
        <taxon>Endopterygota</taxon>
        <taxon>Coleoptera</taxon>
        <taxon>Polyphaga</taxon>
        <taxon>Scarabaeiformia</taxon>
        <taxon>Scarabaeidae</taxon>
        <taxon>Rutelinae</taxon>
        <taxon>Popillia</taxon>
    </lineage>
</organism>
<keyword evidence="3" id="KW-1185">Reference proteome</keyword>
<name>A0AAW1MDG0_POPJA</name>
<comment type="caution">
    <text evidence="2">The sequence shown here is derived from an EMBL/GenBank/DDBJ whole genome shotgun (WGS) entry which is preliminary data.</text>
</comment>
<dbReference type="Proteomes" id="UP001458880">
    <property type="component" value="Unassembled WGS sequence"/>
</dbReference>
<dbReference type="AlphaFoldDB" id="A0AAW1MDG0"/>
<dbReference type="EMBL" id="JASPKY010000061">
    <property type="protein sequence ID" value="KAK9744140.1"/>
    <property type="molecule type" value="Genomic_DNA"/>
</dbReference>
<gene>
    <name evidence="2" type="ORF">QE152_g8002</name>
</gene>
<evidence type="ECO:0000256" key="1">
    <source>
        <dbReference type="SAM" id="MobiDB-lite"/>
    </source>
</evidence>
<evidence type="ECO:0000313" key="3">
    <source>
        <dbReference type="Proteomes" id="UP001458880"/>
    </source>
</evidence>
<proteinExistence type="predicted"/>
<feature type="region of interest" description="Disordered" evidence="1">
    <location>
        <begin position="81"/>
        <end position="103"/>
    </location>
</feature>
<reference evidence="2 3" key="1">
    <citation type="journal article" date="2024" name="BMC Genomics">
        <title>De novo assembly and annotation of Popillia japonica's genome with initial clues to its potential as an invasive pest.</title>
        <authorList>
            <person name="Cucini C."/>
            <person name="Boschi S."/>
            <person name="Funari R."/>
            <person name="Cardaioli E."/>
            <person name="Iannotti N."/>
            <person name="Marturano G."/>
            <person name="Paoli F."/>
            <person name="Bruttini M."/>
            <person name="Carapelli A."/>
            <person name="Frati F."/>
            <person name="Nardi F."/>
        </authorList>
    </citation>
    <scope>NUCLEOTIDE SEQUENCE [LARGE SCALE GENOMIC DNA]</scope>
    <source>
        <strain evidence="2">DMR45628</strain>
    </source>
</reference>
<accession>A0AAW1MDG0</accession>
<protein>
    <submittedName>
        <fullName evidence="2">Uncharacterized protein</fullName>
    </submittedName>
</protein>
<sequence>MKREAEPGWETTEGQDKLDSIKLPERPAVGENCSKFRNGFMFRSLDRIKAQYSNEENEQSIDGQCFKAVLPTPENIARLHKTKSSTTRCHGRDDSSPLYGLAI</sequence>
<evidence type="ECO:0000313" key="2">
    <source>
        <dbReference type="EMBL" id="KAK9744140.1"/>
    </source>
</evidence>